<keyword evidence="6" id="KW-1185">Reference proteome</keyword>
<evidence type="ECO:0000259" key="4">
    <source>
        <dbReference type="PROSITE" id="PS50112"/>
    </source>
</evidence>
<organism evidence="5 6">
    <name type="scientific">Psychrosphaera aquimarina</name>
    <dbReference type="NCBI Taxonomy" id="2044854"/>
    <lineage>
        <taxon>Bacteria</taxon>
        <taxon>Pseudomonadati</taxon>
        <taxon>Pseudomonadota</taxon>
        <taxon>Gammaproteobacteria</taxon>
        <taxon>Alteromonadales</taxon>
        <taxon>Pseudoalteromonadaceae</taxon>
        <taxon>Psychrosphaera</taxon>
    </lineage>
</organism>
<comment type="catalytic activity">
    <reaction evidence="1">
        <text>ATP + protein L-histidine = ADP + protein N-phospho-L-histidine.</text>
        <dbReference type="EC" id="2.7.13.3"/>
    </reaction>
</comment>
<evidence type="ECO:0000313" key="6">
    <source>
        <dbReference type="Proteomes" id="UP001257914"/>
    </source>
</evidence>
<dbReference type="EMBL" id="JAWCUA010000007">
    <property type="protein sequence ID" value="MDU0112730.1"/>
    <property type="molecule type" value="Genomic_DNA"/>
</dbReference>
<dbReference type="NCBIfam" id="TIGR00229">
    <property type="entry name" value="sensory_box"/>
    <property type="match status" value="1"/>
</dbReference>
<dbReference type="EC" id="2.7.13.3" evidence="2"/>
<dbReference type="Gene3D" id="3.30.565.10">
    <property type="entry name" value="Histidine kinase-like ATPase, C-terminal domain"/>
    <property type="match status" value="1"/>
</dbReference>
<dbReference type="InterPro" id="IPR035965">
    <property type="entry name" value="PAS-like_dom_sf"/>
</dbReference>
<dbReference type="SUPFAM" id="SSF55874">
    <property type="entry name" value="ATPase domain of HSP90 chaperone/DNA topoisomerase II/histidine kinase"/>
    <property type="match status" value="1"/>
</dbReference>
<keyword evidence="5" id="KW-0067">ATP-binding</keyword>
<dbReference type="SMART" id="SM00387">
    <property type="entry name" value="HATPase_c"/>
    <property type="match status" value="1"/>
</dbReference>
<dbReference type="SUPFAM" id="SSF55785">
    <property type="entry name" value="PYP-like sensor domain (PAS domain)"/>
    <property type="match status" value="1"/>
</dbReference>
<keyword evidence="5" id="KW-0547">Nucleotide-binding</keyword>
<proteinExistence type="predicted"/>
<dbReference type="Gene3D" id="1.10.287.130">
    <property type="match status" value="1"/>
</dbReference>
<dbReference type="InterPro" id="IPR000014">
    <property type="entry name" value="PAS"/>
</dbReference>
<dbReference type="RefSeq" id="WP_315946434.1">
    <property type="nucleotide sequence ID" value="NZ_JAWCUA010000007.1"/>
</dbReference>
<dbReference type="InterPro" id="IPR036890">
    <property type="entry name" value="HATPase_C_sf"/>
</dbReference>
<reference evidence="5 6" key="1">
    <citation type="submission" date="2023-10" db="EMBL/GenBank/DDBJ databases">
        <title>Psychrosphaera aquimaarina strain SW33 isolated from seawater.</title>
        <authorList>
            <person name="Bayburt H."/>
            <person name="Kim J.M."/>
            <person name="Choi B.J."/>
            <person name="Jeon C.O."/>
        </authorList>
    </citation>
    <scope>NUCLEOTIDE SEQUENCE [LARGE SCALE GENOMIC DNA]</scope>
    <source>
        <strain evidence="5 6">KCTC 52743</strain>
    </source>
</reference>
<dbReference type="InterPro" id="IPR003594">
    <property type="entry name" value="HATPase_dom"/>
</dbReference>
<dbReference type="PRINTS" id="PR00344">
    <property type="entry name" value="BCTRLSENSOR"/>
</dbReference>
<dbReference type="SUPFAM" id="SSF47384">
    <property type="entry name" value="Homodimeric domain of signal transducing histidine kinase"/>
    <property type="match status" value="1"/>
</dbReference>
<comment type="caution">
    <text evidence="5">The sequence shown here is derived from an EMBL/GenBank/DDBJ whole genome shotgun (WGS) entry which is preliminary data.</text>
</comment>
<evidence type="ECO:0000259" key="3">
    <source>
        <dbReference type="PROSITE" id="PS50109"/>
    </source>
</evidence>
<dbReference type="Pfam" id="PF13188">
    <property type="entry name" value="PAS_8"/>
    <property type="match status" value="1"/>
</dbReference>
<dbReference type="GO" id="GO:0005524">
    <property type="term" value="F:ATP binding"/>
    <property type="evidence" value="ECO:0007669"/>
    <property type="project" value="UniProtKB-KW"/>
</dbReference>
<dbReference type="InterPro" id="IPR036097">
    <property type="entry name" value="HisK_dim/P_sf"/>
</dbReference>
<accession>A0ABU3QZZ2</accession>
<evidence type="ECO:0000256" key="1">
    <source>
        <dbReference type="ARBA" id="ARBA00000085"/>
    </source>
</evidence>
<dbReference type="InterPro" id="IPR004358">
    <property type="entry name" value="Sig_transdc_His_kin-like_C"/>
</dbReference>
<evidence type="ECO:0000313" key="5">
    <source>
        <dbReference type="EMBL" id="MDU0112730.1"/>
    </source>
</evidence>
<dbReference type="PANTHER" id="PTHR43065:SF51">
    <property type="entry name" value="HISTIDINE KINASE"/>
    <property type="match status" value="1"/>
</dbReference>
<dbReference type="PROSITE" id="PS50112">
    <property type="entry name" value="PAS"/>
    <property type="match status" value="1"/>
</dbReference>
<sequence length="405" mass="45576">MLIIILVTVVVSYVCFVVYLKINHQFRTSTNLLEAIIVGDGSMRASSKITDGALAEFNQVLNGITQALNNQKQAVKEQQLLFAKVIEQIDVAIIATDNQDKIVLVNPSAEKLFSCRFDEVKSASISRLGLQHVGQQDVNKVVEFELKKYRKKVYLHTDEYLLGGQRHKLIFITDIQRLLRNEERQAWQRLVRVLSHEINNSLTPIASISESLQLICEQDLTLLDNQSDLKEGLLVISERAQSLNMFINSYHQLSTLPSPVKSLININKFIYSIIALYPDVRWDIKGDAQLDVFIDSQQMQQALVNLITNAKEASELNLELDSTIDLSISWQILNDKIIIELIDNGSGIANLDNLFVPFYSTKSNGSGIGLVLSRQIIMNHDGDLQLKNREDALGVNASIYLPLTL</sequence>
<protein>
    <recommendedName>
        <fullName evidence="2">histidine kinase</fullName>
        <ecNumber evidence="2">2.7.13.3</ecNumber>
    </recommendedName>
</protein>
<feature type="domain" description="Histidine kinase" evidence="3">
    <location>
        <begin position="193"/>
        <end position="405"/>
    </location>
</feature>
<name>A0ABU3QZZ2_9GAMM</name>
<dbReference type="PROSITE" id="PS50109">
    <property type="entry name" value="HIS_KIN"/>
    <property type="match status" value="1"/>
</dbReference>
<dbReference type="Pfam" id="PF02518">
    <property type="entry name" value="HATPase_c"/>
    <property type="match status" value="1"/>
</dbReference>
<gene>
    <name evidence="5" type="ORF">RT723_06875</name>
</gene>
<feature type="domain" description="PAS" evidence="4">
    <location>
        <begin position="78"/>
        <end position="120"/>
    </location>
</feature>
<dbReference type="Gene3D" id="3.30.450.20">
    <property type="entry name" value="PAS domain"/>
    <property type="match status" value="1"/>
</dbReference>
<dbReference type="InterPro" id="IPR005467">
    <property type="entry name" value="His_kinase_dom"/>
</dbReference>
<dbReference type="PANTHER" id="PTHR43065">
    <property type="entry name" value="SENSOR HISTIDINE KINASE"/>
    <property type="match status" value="1"/>
</dbReference>
<evidence type="ECO:0000256" key="2">
    <source>
        <dbReference type="ARBA" id="ARBA00012438"/>
    </source>
</evidence>
<dbReference type="Proteomes" id="UP001257914">
    <property type="component" value="Unassembled WGS sequence"/>
</dbReference>